<gene>
    <name evidence="8" type="ORF">EJC49_02495</name>
</gene>
<proteinExistence type="inferred from homology"/>
<evidence type="ECO:0000313" key="9">
    <source>
        <dbReference type="Proteomes" id="UP000278398"/>
    </source>
</evidence>
<dbReference type="GO" id="GO:0016020">
    <property type="term" value="C:membrane"/>
    <property type="evidence" value="ECO:0007669"/>
    <property type="project" value="UniProtKB-SubCell"/>
</dbReference>
<accession>A0A3R9YCC5</accession>
<comment type="subcellular location">
    <subcellularLocation>
        <location evidence="1">Membrane</location>
        <topology evidence="1">Single-pass membrane protein</topology>
    </subcellularLocation>
</comment>
<sequence>MKRIAQSFVLSAIVTAATLTPVLEASAGERWREQRPRHPQHHHRHDATGDLVAAGVLGLAIGIIAATALEGSTAPVYPDTSYYPPAPYGGASVVYGEQIEPWTRDWYRYCSARYRSFDPQRETFRGYDGYDHFCVAG</sequence>
<evidence type="ECO:0000256" key="7">
    <source>
        <dbReference type="SAM" id="Phobius"/>
    </source>
</evidence>
<keyword evidence="5" id="KW-0430">Lectin</keyword>
<evidence type="ECO:0000256" key="3">
    <source>
        <dbReference type="ARBA" id="ARBA00020552"/>
    </source>
</evidence>
<reference evidence="8 9" key="1">
    <citation type="submission" date="2018-12" db="EMBL/GenBank/DDBJ databases">
        <title>Mesorhizobium carbonis sp. nov., isolated from coal mine water.</title>
        <authorList>
            <person name="Xin W."/>
            <person name="Xu Z."/>
            <person name="Xiang F."/>
            <person name="Zhang J."/>
            <person name="Xi L."/>
            <person name="Liu J."/>
        </authorList>
    </citation>
    <scope>NUCLEOTIDE SEQUENCE [LARGE SCALE GENOMIC DNA]</scope>
    <source>
        <strain evidence="8 9">B2.3</strain>
    </source>
</reference>
<comment type="function">
    <text evidence="6">Has immunoglobulin-binding and hemagglutination properties, and can bind to mannose. Essential for virulence. May be involved in LPS biosynthesis or polysaccharide transport.</text>
</comment>
<comment type="caution">
    <text evidence="8">The sequence shown here is derived from an EMBL/GenBank/DDBJ whole genome shotgun (WGS) entry which is preliminary data.</text>
</comment>
<keyword evidence="7" id="KW-0812">Transmembrane</keyword>
<organism evidence="8 9">
    <name type="scientific">Aquibium carbonis</name>
    <dbReference type="NCBI Taxonomy" id="2495581"/>
    <lineage>
        <taxon>Bacteria</taxon>
        <taxon>Pseudomonadati</taxon>
        <taxon>Pseudomonadota</taxon>
        <taxon>Alphaproteobacteria</taxon>
        <taxon>Hyphomicrobiales</taxon>
        <taxon>Phyllobacteriaceae</taxon>
        <taxon>Aquibium</taxon>
    </lineage>
</organism>
<keyword evidence="7" id="KW-1133">Transmembrane helix</keyword>
<dbReference type="InterPro" id="IPR012413">
    <property type="entry name" value="BA14K"/>
</dbReference>
<dbReference type="AlphaFoldDB" id="A0A3R9YCC5"/>
<evidence type="ECO:0000313" key="8">
    <source>
        <dbReference type="EMBL" id="RST88026.1"/>
    </source>
</evidence>
<evidence type="ECO:0000256" key="4">
    <source>
        <dbReference type="ARBA" id="ARBA00022475"/>
    </source>
</evidence>
<protein>
    <recommendedName>
        <fullName evidence="3">Lectin-like protein BA14k</fullName>
    </recommendedName>
</protein>
<dbReference type="RefSeq" id="WP_126697881.1">
    <property type="nucleotide sequence ID" value="NZ_RWKW01000005.1"/>
</dbReference>
<evidence type="ECO:0000256" key="1">
    <source>
        <dbReference type="ARBA" id="ARBA00004167"/>
    </source>
</evidence>
<dbReference type="Proteomes" id="UP000278398">
    <property type="component" value="Unassembled WGS sequence"/>
</dbReference>
<evidence type="ECO:0000256" key="5">
    <source>
        <dbReference type="ARBA" id="ARBA00022734"/>
    </source>
</evidence>
<name>A0A3R9YCC5_9HYPH</name>
<keyword evidence="7" id="KW-0472">Membrane</keyword>
<evidence type="ECO:0000256" key="6">
    <source>
        <dbReference type="ARBA" id="ARBA00025321"/>
    </source>
</evidence>
<keyword evidence="4" id="KW-1003">Cell membrane</keyword>
<feature type="transmembrane region" description="Helical" evidence="7">
    <location>
        <begin position="51"/>
        <end position="69"/>
    </location>
</feature>
<dbReference type="OrthoDB" id="7889197at2"/>
<evidence type="ECO:0000256" key="2">
    <source>
        <dbReference type="ARBA" id="ARBA00010270"/>
    </source>
</evidence>
<keyword evidence="9" id="KW-1185">Reference proteome</keyword>
<dbReference type="Pfam" id="PF07886">
    <property type="entry name" value="BA14K"/>
    <property type="match status" value="1"/>
</dbReference>
<dbReference type="EMBL" id="RWKW01000005">
    <property type="protein sequence ID" value="RST88026.1"/>
    <property type="molecule type" value="Genomic_DNA"/>
</dbReference>
<comment type="similarity">
    <text evidence="2">Belongs to the BA14k family.</text>
</comment>
<dbReference type="GO" id="GO:0030246">
    <property type="term" value="F:carbohydrate binding"/>
    <property type="evidence" value="ECO:0007669"/>
    <property type="project" value="UniProtKB-KW"/>
</dbReference>